<dbReference type="InterPro" id="IPR006121">
    <property type="entry name" value="HMA_dom"/>
</dbReference>
<dbReference type="PROSITE" id="PS01047">
    <property type="entry name" value="HMA_1"/>
    <property type="match status" value="1"/>
</dbReference>
<sequence length="236" mass="25365">MAKAITISRAAERAGVGVETVRFYERRGLVAQPPRPHGGGYRLYDDTIVKRIRFIRQAQELGFSLREIADLLSLRADPAADCGDVRVQAVAKREDVDRKIAQLQHMRAALDVLIASCPGCGALRACTIIDALSARTGAKANRSEADGPPPLGEGQRQSQAARGLKMKTAIFKIDGMHCDGCARTVAALVSSEPGVRKATVSFKAREARILFDPNAASEERLAATIQQAGYAVVGRL</sequence>
<dbReference type="Gene3D" id="3.30.70.100">
    <property type="match status" value="1"/>
</dbReference>
<dbReference type="Gene3D" id="1.10.1660.10">
    <property type="match status" value="1"/>
</dbReference>
<dbReference type="FunFam" id="3.30.70.100:FF:000001">
    <property type="entry name" value="ATPase copper transporting beta"/>
    <property type="match status" value="1"/>
</dbReference>
<dbReference type="InterPro" id="IPR036163">
    <property type="entry name" value="HMA_dom_sf"/>
</dbReference>
<comment type="caution">
    <text evidence="12">The sequence shown here is derived from an EMBL/GenBank/DDBJ whole genome shotgun (WGS) entry which is preliminary data.</text>
</comment>
<evidence type="ECO:0000259" key="11">
    <source>
        <dbReference type="PROSITE" id="PS50937"/>
    </source>
</evidence>
<evidence type="ECO:0000259" key="10">
    <source>
        <dbReference type="PROSITE" id="PS50846"/>
    </source>
</evidence>
<dbReference type="GO" id="GO:0003677">
    <property type="term" value="F:DNA binding"/>
    <property type="evidence" value="ECO:0007669"/>
    <property type="project" value="UniProtKB-KW"/>
</dbReference>
<organism evidence="12 13">
    <name type="scientific">Ancylobacter dichloromethanicus</name>
    <dbReference type="NCBI Taxonomy" id="518825"/>
    <lineage>
        <taxon>Bacteria</taxon>
        <taxon>Pseudomonadati</taxon>
        <taxon>Pseudomonadota</taxon>
        <taxon>Alphaproteobacteria</taxon>
        <taxon>Hyphomicrobiales</taxon>
        <taxon>Xanthobacteraceae</taxon>
        <taxon>Ancylobacter</taxon>
    </lineage>
</organism>
<dbReference type="PROSITE" id="PS50846">
    <property type="entry name" value="HMA_2"/>
    <property type="match status" value="1"/>
</dbReference>
<feature type="region of interest" description="Disordered" evidence="9">
    <location>
        <begin position="140"/>
        <end position="159"/>
    </location>
</feature>
<keyword evidence="6" id="KW-0238">DNA-binding</keyword>
<dbReference type="CDD" id="cd04783">
    <property type="entry name" value="HTH_MerR1"/>
    <property type="match status" value="1"/>
</dbReference>
<feature type="domain" description="HMA" evidence="10">
    <location>
        <begin position="167"/>
        <end position="233"/>
    </location>
</feature>
<evidence type="ECO:0000256" key="1">
    <source>
        <dbReference type="ARBA" id="ARBA00017146"/>
    </source>
</evidence>
<keyword evidence="3" id="KW-0479">Metal-binding</keyword>
<dbReference type="CDD" id="cd00371">
    <property type="entry name" value="HMA"/>
    <property type="match status" value="1"/>
</dbReference>
<dbReference type="GO" id="GO:0046689">
    <property type="term" value="P:response to mercury ion"/>
    <property type="evidence" value="ECO:0007669"/>
    <property type="project" value="UniProtKB-KW"/>
</dbReference>
<dbReference type="InterPro" id="IPR047057">
    <property type="entry name" value="MerR_fam"/>
</dbReference>
<evidence type="ECO:0000256" key="9">
    <source>
        <dbReference type="SAM" id="MobiDB-lite"/>
    </source>
</evidence>
<keyword evidence="5" id="KW-0805">Transcription regulation</keyword>
<dbReference type="GO" id="GO:0045340">
    <property type="term" value="F:mercury ion binding"/>
    <property type="evidence" value="ECO:0007669"/>
    <property type="project" value="InterPro"/>
</dbReference>
<evidence type="ECO:0000256" key="7">
    <source>
        <dbReference type="ARBA" id="ARBA00023163"/>
    </source>
</evidence>
<evidence type="ECO:0000256" key="6">
    <source>
        <dbReference type="ARBA" id="ARBA00023125"/>
    </source>
</evidence>
<accession>A0A9W6J6L1</accession>
<dbReference type="InterPro" id="IPR017969">
    <property type="entry name" value="Heavy-metal-associated_CS"/>
</dbReference>
<name>A0A9W6J6L1_9HYPH</name>
<dbReference type="PANTHER" id="PTHR30204:SF92">
    <property type="entry name" value="HTH-TYPE TRANSCRIPTIONAL REGULATOR ZNTR"/>
    <property type="match status" value="1"/>
</dbReference>
<dbReference type="InterPro" id="IPR009061">
    <property type="entry name" value="DNA-bd_dom_put_sf"/>
</dbReference>
<evidence type="ECO:0000313" key="13">
    <source>
        <dbReference type="Proteomes" id="UP001143370"/>
    </source>
</evidence>
<evidence type="ECO:0000256" key="3">
    <source>
        <dbReference type="ARBA" id="ARBA00022723"/>
    </source>
</evidence>
<feature type="domain" description="HTH merR-type" evidence="11">
    <location>
        <begin position="4"/>
        <end position="74"/>
    </location>
</feature>
<reference evidence="12" key="2">
    <citation type="submission" date="2023-01" db="EMBL/GenBank/DDBJ databases">
        <authorList>
            <person name="Sun Q."/>
            <person name="Evtushenko L."/>
        </authorList>
    </citation>
    <scope>NUCLEOTIDE SEQUENCE</scope>
    <source>
        <strain evidence="12">VKM B-2484</strain>
    </source>
</reference>
<evidence type="ECO:0000256" key="8">
    <source>
        <dbReference type="ARBA" id="ARBA00024874"/>
    </source>
</evidence>
<keyword evidence="2" id="KW-0475">Mercuric resistance</keyword>
<dbReference type="Proteomes" id="UP001143370">
    <property type="component" value="Unassembled WGS sequence"/>
</dbReference>
<proteinExistence type="predicted"/>
<evidence type="ECO:0000256" key="4">
    <source>
        <dbReference type="ARBA" id="ARBA00022914"/>
    </source>
</evidence>
<dbReference type="InterPro" id="IPR015358">
    <property type="entry name" value="Tscrpt_reg_MerR_DNA-bd"/>
</dbReference>
<gene>
    <name evidence="12" type="ORF">GCM10017643_07980</name>
</gene>
<dbReference type="EMBL" id="BSFJ01000004">
    <property type="protein sequence ID" value="GLK70683.1"/>
    <property type="molecule type" value="Genomic_DNA"/>
</dbReference>
<dbReference type="InterPro" id="IPR011794">
    <property type="entry name" value="MerR"/>
</dbReference>
<dbReference type="PROSITE" id="PS50937">
    <property type="entry name" value="HTH_MERR_2"/>
    <property type="match status" value="1"/>
</dbReference>
<protein>
    <recommendedName>
        <fullName evidence="1">Mercuric resistance operon regulatory protein</fullName>
    </recommendedName>
</protein>
<dbReference type="RefSeq" id="WP_213374222.1">
    <property type="nucleotide sequence ID" value="NZ_BSFJ01000004.1"/>
</dbReference>
<dbReference type="InterPro" id="IPR000551">
    <property type="entry name" value="MerR-type_HTH_dom"/>
</dbReference>
<comment type="function">
    <text evidence="8">Mediates the mercuric-dependent induction of mercury resistance operon. In the absence of mercury MerR represses transcription by binding tightly to the mer operator region; when mercury is present the dimeric complex binds a single ion and becomes a potent transcriptional activator, while remaining bound to the mer site.</text>
</comment>
<dbReference type="Pfam" id="PF00403">
    <property type="entry name" value="HMA"/>
    <property type="match status" value="1"/>
</dbReference>
<evidence type="ECO:0000256" key="5">
    <source>
        <dbReference type="ARBA" id="ARBA00023015"/>
    </source>
</evidence>
<dbReference type="AlphaFoldDB" id="A0A9W6J6L1"/>
<dbReference type="PANTHER" id="PTHR30204">
    <property type="entry name" value="REDOX-CYCLING DRUG-SENSING TRANSCRIPTIONAL ACTIVATOR SOXR"/>
    <property type="match status" value="1"/>
</dbReference>
<keyword evidence="7" id="KW-0804">Transcription</keyword>
<dbReference type="Pfam" id="PF00376">
    <property type="entry name" value="MerR"/>
    <property type="match status" value="1"/>
</dbReference>
<reference evidence="12" key="1">
    <citation type="journal article" date="2014" name="Int. J. Syst. Evol. Microbiol.">
        <title>Complete genome sequence of Corynebacterium casei LMG S-19264T (=DSM 44701T), isolated from a smear-ripened cheese.</title>
        <authorList>
            <consortium name="US DOE Joint Genome Institute (JGI-PGF)"/>
            <person name="Walter F."/>
            <person name="Albersmeier A."/>
            <person name="Kalinowski J."/>
            <person name="Ruckert C."/>
        </authorList>
    </citation>
    <scope>NUCLEOTIDE SEQUENCE</scope>
    <source>
        <strain evidence="12">VKM B-2484</strain>
    </source>
</reference>
<keyword evidence="13" id="KW-1185">Reference proteome</keyword>
<evidence type="ECO:0000313" key="12">
    <source>
        <dbReference type="EMBL" id="GLK70683.1"/>
    </source>
</evidence>
<keyword evidence="4" id="KW-0476">Mercury</keyword>
<dbReference type="PRINTS" id="PR00040">
    <property type="entry name" value="HTHMERR"/>
</dbReference>
<dbReference type="SUPFAM" id="SSF55008">
    <property type="entry name" value="HMA, heavy metal-associated domain"/>
    <property type="match status" value="1"/>
</dbReference>
<dbReference type="Pfam" id="PF09278">
    <property type="entry name" value="MerR-DNA-bind"/>
    <property type="match status" value="1"/>
</dbReference>
<dbReference type="SMART" id="SM00422">
    <property type="entry name" value="HTH_MERR"/>
    <property type="match status" value="1"/>
</dbReference>
<evidence type="ECO:0000256" key="2">
    <source>
        <dbReference type="ARBA" id="ARBA00022466"/>
    </source>
</evidence>
<dbReference type="GO" id="GO:0003700">
    <property type="term" value="F:DNA-binding transcription factor activity"/>
    <property type="evidence" value="ECO:0007669"/>
    <property type="project" value="InterPro"/>
</dbReference>
<dbReference type="SUPFAM" id="SSF46955">
    <property type="entry name" value="Putative DNA-binding domain"/>
    <property type="match status" value="1"/>
</dbReference>